<proteinExistence type="predicted"/>
<evidence type="ECO:0000313" key="1">
    <source>
        <dbReference type="EMBL" id="CAB4560441.1"/>
    </source>
</evidence>
<dbReference type="AlphaFoldDB" id="A0A6J6D935"/>
<sequence length="96" mass="9843">MAVMWVPLRVLSVFARVAGSGSIGFSGRAASAFLAQSAAGTTLRRRFFGSKRINSATSSSRISGTSQSKGWLSISASKLSGISTVAPSSGDDGSKR</sequence>
<organism evidence="1">
    <name type="scientific">freshwater metagenome</name>
    <dbReference type="NCBI Taxonomy" id="449393"/>
    <lineage>
        <taxon>unclassified sequences</taxon>
        <taxon>metagenomes</taxon>
        <taxon>ecological metagenomes</taxon>
    </lineage>
</organism>
<accession>A0A6J6D935</accession>
<reference evidence="1" key="1">
    <citation type="submission" date="2020-05" db="EMBL/GenBank/DDBJ databases">
        <authorList>
            <person name="Chiriac C."/>
            <person name="Salcher M."/>
            <person name="Ghai R."/>
            <person name="Kavagutti S V."/>
        </authorList>
    </citation>
    <scope>NUCLEOTIDE SEQUENCE</scope>
</reference>
<gene>
    <name evidence="1" type="ORF">UFOPK1561_00867</name>
</gene>
<name>A0A6J6D935_9ZZZZ</name>
<protein>
    <submittedName>
        <fullName evidence="1">Unannotated protein</fullName>
    </submittedName>
</protein>
<dbReference type="EMBL" id="CAEZSZ010000123">
    <property type="protein sequence ID" value="CAB4560441.1"/>
    <property type="molecule type" value="Genomic_DNA"/>
</dbReference>